<organism evidence="2 3">
    <name type="scientific">Tritrichomonas musculus</name>
    <dbReference type="NCBI Taxonomy" id="1915356"/>
    <lineage>
        <taxon>Eukaryota</taxon>
        <taxon>Metamonada</taxon>
        <taxon>Parabasalia</taxon>
        <taxon>Tritrichomonadida</taxon>
        <taxon>Tritrichomonadidae</taxon>
        <taxon>Tritrichomonas</taxon>
    </lineage>
</organism>
<evidence type="ECO:0000313" key="2">
    <source>
        <dbReference type="EMBL" id="KAK8860934.1"/>
    </source>
</evidence>
<reference evidence="2 3" key="1">
    <citation type="submission" date="2024-04" db="EMBL/GenBank/DDBJ databases">
        <title>Tritrichomonas musculus Genome.</title>
        <authorList>
            <person name="Alves-Ferreira E."/>
            <person name="Grigg M."/>
            <person name="Lorenzi H."/>
            <person name="Galac M."/>
        </authorList>
    </citation>
    <scope>NUCLEOTIDE SEQUENCE [LARGE SCALE GENOMIC DNA]</scope>
    <source>
        <strain evidence="2 3">EAF2021</strain>
    </source>
</reference>
<evidence type="ECO:0000313" key="3">
    <source>
        <dbReference type="Proteomes" id="UP001470230"/>
    </source>
</evidence>
<protein>
    <submittedName>
        <fullName evidence="2">Uncharacterized protein</fullName>
    </submittedName>
</protein>
<feature type="transmembrane region" description="Helical" evidence="1">
    <location>
        <begin position="78"/>
        <end position="98"/>
    </location>
</feature>
<comment type="caution">
    <text evidence="2">The sequence shown here is derived from an EMBL/GenBank/DDBJ whole genome shotgun (WGS) entry which is preliminary data.</text>
</comment>
<keyword evidence="1" id="KW-0812">Transmembrane</keyword>
<name>A0ABR2ICZ0_9EUKA</name>
<dbReference type="Proteomes" id="UP001470230">
    <property type="component" value="Unassembled WGS sequence"/>
</dbReference>
<sequence length="1478" mass="172530">MTIKYEAFKTILTDSSNVLLKFDKEFDVLRHEIQQINSLPAKNLLNILSITKEENTKYEKILAIIDGLIKLEINESGILNLTRILLILYYSFLLRAYYSPNENKEPKDSDKEENEKMKNLYGIYHNLKNFHLQDIFSPLLFFVGIFYISFPKSGRIGGEIQKVLNEFPIFEIIKTNWLQTAYQAFSKYSYRIFNYLIFYALKIFFYVLEFTNSEKEKKLDREKIVPLLLFIFSHQSKGDRLDHYFYESFENNNEDKSYKVFSNRFNEFFFLIMSNAIKSNETATKVWVSLNDNKNINFMDELQKSLNSLSSTISSNTTEEKYQDKFIYIKLLYKFCKYLKDAHFKELITKCFKSRSTGINSNIDEVSKCFISLIYFITDFLWNPKLCIYASKILEQLTKKNPILMADYYNALFENKFSDVVKIIDESSNDHRLIIPFINAADHFIHYHFTYNSFIPRLPLFVNYFIFNFFPSAVYRQYQNQRAQWKVFITLVKTANELIITDYSCLQYAHENQEFITALINLIIYGANNIYSTCRNNETTLSNKKSKNKDKKSYNDSINNSLNYKDLCCQIKFEVYSLNILQNLISIHIRKNEQPTLLYRELFNDRWVSSLIFALTNFLTLSSEFEEIDRQLYRIRSLSFNIVELLCAAAYKIGNESFEIYYPKKCHEIYSGIVYSTLYRHKKHLAMIRVLDFASSVVETQKTFAYSLLRQNYFAFITEQLIKFNPTIKNQANWKIYATVFQLVSKLFINLNTNTEIIKRLIFPEKIKNMLNDDKVTPTVKANPIQQNKKPSDICSENMSPIWCTIIDFIFDPSDTIFKEDNNEYKILSIARLLKSVISIFLCVDYPLLDIKTISTFMINVFQLLFEKEKNEKNFSIILNNDIDLNNFKNYEPHPRPEEFYINVSRLKDFINGNNDKTTQDSEQLNKILIKNVEELNKRLFLIDCKTELISSIHSLINLFSIFPDKITDSSNAMTADKKPKENGDEAKIKNNNIDKLLNFATDALKIKILPITTIEEVFKLIESIIVFPKLEALEFSNESFKNFLEAARDFLKVTQNSSKVTTVFKVVTQLLQLKEIVENELIIQNGRRGVLMDLFSIACRSISDEAPDKFATSLIIEVSYKVRDEPSILEDGNAIIFLSFFKTMINTKFAIHALKATRILCTQQYSTENLEKVGFFDYLISSMEPGQNGLTKDSELWPHIFSIFLSLPPQSPITAKFICISFPYIVFFLNEKLESEKEGYASIKSKTDPNILEKDTNLIQTQESIMNLISHVSNNVSKLAIENPSTLQALTELIYIQLESSFKIIHRIYKKSDINFKNLLNIESHTIPTSSILIIHSCLLSLNNMAGHPFMTLPRGFQKEGSDQSIMNLLILAIEDLGNILQKIKDKDKTEPDRRLRFSKVIFQSIEMAAQLFYGLCKSNPSSNLNKDERRKTDSRYRKFNAAVDFTVTSIQENKESDFYFDIDFLNNTTQKVKLLR</sequence>
<keyword evidence="1" id="KW-0472">Membrane</keyword>
<keyword evidence="1" id="KW-1133">Transmembrane helix</keyword>
<proteinExistence type="predicted"/>
<evidence type="ECO:0000256" key="1">
    <source>
        <dbReference type="SAM" id="Phobius"/>
    </source>
</evidence>
<keyword evidence="3" id="KW-1185">Reference proteome</keyword>
<feature type="transmembrane region" description="Helical" evidence="1">
    <location>
        <begin position="130"/>
        <end position="150"/>
    </location>
</feature>
<gene>
    <name evidence="2" type="ORF">M9Y10_012626</name>
</gene>
<feature type="transmembrane region" description="Helical" evidence="1">
    <location>
        <begin position="192"/>
        <end position="208"/>
    </location>
</feature>
<accession>A0ABR2ICZ0</accession>
<dbReference type="EMBL" id="JAPFFF010000018">
    <property type="protein sequence ID" value="KAK8860934.1"/>
    <property type="molecule type" value="Genomic_DNA"/>
</dbReference>